<dbReference type="STRING" id="857967.G0QRU3"/>
<dbReference type="EMBL" id="GL983799">
    <property type="protein sequence ID" value="EGR32077.1"/>
    <property type="molecule type" value="Genomic_DNA"/>
</dbReference>
<dbReference type="OrthoDB" id="1749473at2759"/>
<evidence type="ECO:0000313" key="6">
    <source>
        <dbReference type="Proteomes" id="UP000008983"/>
    </source>
</evidence>
<dbReference type="SUPFAM" id="SSF54928">
    <property type="entry name" value="RNA-binding domain, RBD"/>
    <property type="match status" value="1"/>
</dbReference>
<feature type="non-terminal residue" evidence="5">
    <location>
        <position position="1"/>
    </location>
</feature>
<dbReference type="InterPro" id="IPR035979">
    <property type="entry name" value="RBD_domain_sf"/>
</dbReference>
<keyword evidence="6" id="KW-1185">Reference proteome</keyword>
<dbReference type="RefSeq" id="XP_004035563.1">
    <property type="nucleotide sequence ID" value="XM_004035515.1"/>
</dbReference>
<dbReference type="InterPro" id="IPR000504">
    <property type="entry name" value="RRM_dom"/>
</dbReference>
<dbReference type="PANTHER" id="PTHR47640">
    <property type="entry name" value="TRNA SELENOCYSTEINE 1-ASSOCIATED PROTEIN 1-RELATED-RELATED"/>
    <property type="match status" value="1"/>
</dbReference>
<dbReference type="PANTHER" id="PTHR47640:SF11">
    <property type="entry name" value="RNA-BINDING PROTEIN 42"/>
    <property type="match status" value="1"/>
</dbReference>
<feature type="domain" description="RRM" evidence="4">
    <location>
        <begin position="153"/>
        <end position="231"/>
    </location>
</feature>
<dbReference type="InterPro" id="IPR012677">
    <property type="entry name" value="Nucleotide-bd_a/b_plait_sf"/>
</dbReference>
<dbReference type="InterPro" id="IPR034215">
    <property type="entry name" value="RBM42_RRM"/>
</dbReference>
<dbReference type="SMART" id="SM00360">
    <property type="entry name" value="RRM"/>
    <property type="match status" value="1"/>
</dbReference>
<dbReference type="InParanoid" id="G0QRU3"/>
<accession>G0QRU3</accession>
<dbReference type="Pfam" id="PF00076">
    <property type="entry name" value="RRM_1"/>
    <property type="match status" value="1"/>
</dbReference>
<dbReference type="InterPro" id="IPR050825">
    <property type="entry name" value="RBM42_RBP45_47-like"/>
</dbReference>
<dbReference type="eggNOG" id="KOG0226">
    <property type="taxonomic scope" value="Eukaryota"/>
</dbReference>
<dbReference type="Gene3D" id="3.30.70.330">
    <property type="match status" value="1"/>
</dbReference>
<evidence type="ECO:0000259" key="4">
    <source>
        <dbReference type="PROSITE" id="PS50102"/>
    </source>
</evidence>
<keyword evidence="1 2" id="KW-0694">RNA-binding</keyword>
<dbReference type="AlphaFoldDB" id="G0QRU3"/>
<dbReference type="FunCoup" id="G0QRU3">
    <property type="interactions" value="2"/>
</dbReference>
<evidence type="ECO:0000256" key="2">
    <source>
        <dbReference type="PROSITE-ProRule" id="PRU00176"/>
    </source>
</evidence>
<sequence>SLPRSQISNFKSIKEETTFTIDSQQNQSNKNQTQNKVVYEITDISELRAENSNELEKNLNKSFEEDIKIIPHKGIEIDDQEFPPLNVQNELIQKKVARIAMSSKTQKKPDSQKNKRQLLLEKEEEKQKQKLMRKSAGEVWVDSSMNQWPDSDYRIFCGNLGNEVTDDVLANSFKKYPSFCKARVVRDKRSQKTQGYGFVSFLDPQDFLKALKEMQGKYIGNRPVKLQKSEWEKRSFSSKKDDDLGNKFLKKGLKKTKISNKF</sequence>
<evidence type="ECO:0000256" key="3">
    <source>
        <dbReference type="SAM" id="MobiDB-lite"/>
    </source>
</evidence>
<dbReference type="PROSITE" id="PS50102">
    <property type="entry name" value="RRM"/>
    <property type="match status" value="1"/>
</dbReference>
<dbReference type="GO" id="GO:0003729">
    <property type="term" value="F:mRNA binding"/>
    <property type="evidence" value="ECO:0007669"/>
    <property type="project" value="InterPro"/>
</dbReference>
<evidence type="ECO:0000313" key="5">
    <source>
        <dbReference type="EMBL" id="EGR32077.1"/>
    </source>
</evidence>
<proteinExistence type="predicted"/>
<evidence type="ECO:0000256" key="1">
    <source>
        <dbReference type="ARBA" id="ARBA00022884"/>
    </source>
</evidence>
<organism evidence="5 6">
    <name type="scientific">Ichthyophthirius multifiliis</name>
    <name type="common">White spot disease agent</name>
    <name type="synonym">Ich</name>
    <dbReference type="NCBI Taxonomy" id="5932"/>
    <lineage>
        <taxon>Eukaryota</taxon>
        <taxon>Sar</taxon>
        <taxon>Alveolata</taxon>
        <taxon>Ciliophora</taxon>
        <taxon>Intramacronucleata</taxon>
        <taxon>Oligohymenophorea</taxon>
        <taxon>Hymenostomatida</taxon>
        <taxon>Ophryoglenina</taxon>
        <taxon>Ichthyophthirius</taxon>
    </lineage>
</organism>
<name>G0QRU3_ICHMU</name>
<dbReference type="GeneID" id="14908230"/>
<gene>
    <name evidence="5" type="ORF">IMG5_097540</name>
</gene>
<feature type="region of interest" description="Disordered" evidence="3">
    <location>
        <begin position="15"/>
        <end position="35"/>
    </location>
</feature>
<feature type="compositionally biased region" description="Low complexity" evidence="3">
    <location>
        <begin position="23"/>
        <end position="35"/>
    </location>
</feature>
<dbReference type="Proteomes" id="UP000008983">
    <property type="component" value="Unassembled WGS sequence"/>
</dbReference>
<reference evidence="5 6" key="1">
    <citation type="submission" date="2011-07" db="EMBL/GenBank/DDBJ databases">
        <authorList>
            <person name="Coyne R."/>
            <person name="Brami D."/>
            <person name="Johnson J."/>
            <person name="Hostetler J."/>
            <person name="Hannick L."/>
            <person name="Clark T."/>
            <person name="Cassidy-Hanley D."/>
            <person name="Inman J."/>
        </authorList>
    </citation>
    <scope>NUCLEOTIDE SEQUENCE [LARGE SCALE GENOMIC DNA]</scope>
    <source>
        <strain evidence="5 6">G5</strain>
    </source>
</reference>
<protein>
    <submittedName>
        <fullName evidence="5">Polyadenylate-binding protein, putative</fullName>
    </submittedName>
</protein>
<dbReference type="CDD" id="cd12383">
    <property type="entry name" value="RRM_RBM42"/>
    <property type="match status" value="1"/>
</dbReference>